<dbReference type="InterPro" id="IPR001660">
    <property type="entry name" value="SAM"/>
</dbReference>
<evidence type="ECO:0000256" key="1">
    <source>
        <dbReference type="SAM" id="MobiDB-lite"/>
    </source>
</evidence>
<feature type="compositionally biased region" description="Polar residues" evidence="1">
    <location>
        <begin position="1"/>
        <end position="17"/>
    </location>
</feature>
<gene>
    <name evidence="3" type="ORF">BU16DRAFT_561305</name>
</gene>
<dbReference type="OrthoDB" id="1919336at2759"/>
<keyword evidence="4" id="KW-1185">Reference proteome</keyword>
<evidence type="ECO:0000313" key="4">
    <source>
        <dbReference type="Proteomes" id="UP000799750"/>
    </source>
</evidence>
<proteinExistence type="predicted"/>
<dbReference type="Proteomes" id="UP000799750">
    <property type="component" value="Unassembled WGS sequence"/>
</dbReference>
<protein>
    <recommendedName>
        <fullName evidence="2">SAM domain-containing protein</fullName>
    </recommendedName>
</protein>
<reference evidence="3" key="1">
    <citation type="journal article" date="2020" name="Stud. Mycol.">
        <title>101 Dothideomycetes genomes: a test case for predicting lifestyles and emergence of pathogens.</title>
        <authorList>
            <person name="Haridas S."/>
            <person name="Albert R."/>
            <person name="Binder M."/>
            <person name="Bloem J."/>
            <person name="Labutti K."/>
            <person name="Salamov A."/>
            <person name="Andreopoulos B."/>
            <person name="Baker S."/>
            <person name="Barry K."/>
            <person name="Bills G."/>
            <person name="Bluhm B."/>
            <person name="Cannon C."/>
            <person name="Castanera R."/>
            <person name="Culley D."/>
            <person name="Daum C."/>
            <person name="Ezra D."/>
            <person name="Gonzalez J."/>
            <person name="Henrissat B."/>
            <person name="Kuo A."/>
            <person name="Liang C."/>
            <person name="Lipzen A."/>
            <person name="Lutzoni F."/>
            <person name="Magnuson J."/>
            <person name="Mondo S."/>
            <person name="Nolan M."/>
            <person name="Ohm R."/>
            <person name="Pangilinan J."/>
            <person name="Park H.-J."/>
            <person name="Ramirez L."/>
            <person name="Alfaro M."/>
            <person name="Sun H."/>
            <person name="Tritt A."/>
            <person name="Yoshinaga Y."/>
            <person name="Zwiers L.-H."/>
            <person name="Turgeon B."/>
            <person name="Goodwin S."/>
            <person name="Spatafora J."/>
            <person name="Crous P."/>
            <person name="Grigoriev I."/>
        </authorList>
    </citation>
    <scope>NUCLEOTIDE SEQUENCE</scope>
    <source>
        <strain evidence="3">CBS 269.34</strain>
    </source>
</reference>
<dbReference type="AlphaFoldDB" id="A0A6A6QXE5"/>
<dbReference type="Pfam" id="PF00536">
    <property type="entry name" value="SAM_1"/>
    <property type="match status" value="1"/>
</dbReference>
<evidence type="ECO:0000259" key="2">
    <source>
        <dbReference type="Pfam" id="PF00536"/>
    </source>
</evidence>
<sequence>MAGPSSSFSPTGETSLRSPAPIITEPNADSPCTLWALGLSEYLRVLRDNGFWDVDTLLEITDDDMTELGFNLGHQRIMQRETAAAALQEKKSRIKPESMALGYLSRILNDLFLYRYKATLENNEFHNWPTVLEITEGDLKQLGFKIGHRRLLQREIAIARGRSGQGAMESKQLRRESCGNDDSVNLNSCSFAYRLFAQQGLRIPKLLLKRLHKFNDTKTDTCNKFLCQYGLSPTEETQQLFWMFEASKVQRVRNCRRTLEAKNTDRDGILTDTNRLALQDMLYTVFRIDRSGDNIDGGNVDGSRACKISSEMGLHPQK</sequence>
<dbReference type="Gene3D" id="1.10.150.50">
    <property type="entry name" value="Transcription Factor, Ets-1"/>
    <property type="match status" value="2"/>
</dbReference>
<organism evidence="3 4">
    <name type="scientific">Lophium mytilinum</name>
    <dbReference type="NCBI Taxonomy" id="390894"/>
    <lineage>
        <taxon>Eukaryota</taxon>
        <taxon>Fungi</taxon>
        <taxon>Dikarya</taxon>
        <taxon>Ascomycota</taxon>
        <taxon>Pezizomycotina</taxon>
        <taxon>Dothideomycetes</taxon>
        <taxon>Pleosporomycetidae</taxon>
        <taxon>Mytilinidiales</taxon>
        <taxon>Mytilinidiaceae</taxon>
        <taxon>Lophium</taxon>
    </lineage>
</organism>
<dbReference type="InterPro" id="IPR013761">
    <property type="entry name" value="SAM/pointed_sf"/>
</dbReference>
<accession>A0A6A6QXE5</accession>
<name>A0A6A6QXE5_9PEZI</name>
<evidence type="ECO:0000313" key="3">
    <source>
        <dbReference type="EMBL" id="KAF2496490.1"/>
    </source>
</evidence>
<feature type="domain" description="SAM" evidence="2">
    <location>
        <begin position="36"/>
        <end position="81"/>
    </location>
</feature>
<feature type="region of interest" description="Disordered" evidence="1">
    <location>
        <begin position="1"/>
        <end position="24"/>
    </location>
</feature>
<dbReference type="EMBL" id="MU004188">
    <property type="protein sequence ID" value="KAF2496490.1"/>
    <property type="molecule type" value="Genomic_DNA"/>
</dbReference>
<dbReference type="SUPFAM" id="SSF47769">
    <property type="entry name" value="SAM/Pointed domain"/>
    <property type="match status" value="2"/>
</dbReference>